<feature type="non-terminal residue" evidence="1">
    <location>
        <position position="277"/>
    </location>
</feature>
<organism evidence="1 2">
    <name type="scientific">Racocetra persica</name>
    <dbReference type="NCBI Taxonomy" id="160502"/>
    <lineage>
        <taxon>Eukaryota</taxon>
        <taxon>Fungi</taxon>
        <taxon>Fungi incertae sedis</taxon>
        <taxon>Mucoromycota</taxon>
        <taxon>Glomeromycotina</taxon>
        <taxon>Glomeromycetes</taxon>
        <taxon>Diversisporales</taxon>
        <taxon>Gigasporaceae</taxon>
        <taxon>Racocetra</taxon>
    </lineage>
</organism>
<name>A0ACA9SEU5_9GLOM</name>
<sequence>LNTEEGLYYVLDESTPKFKKQPTNEGAVKFCFSANDPTSPSINKKKSGNTLREFLVELGELERNDQNINLVMENALNYIIGACNVCNVKEAFKSLPNDYADVLSLKVELDSKVEWEISEDKLFDIKNVSIKPKDEELSKLGNYVVAMQIIIRNPKLNNMEISMKIDLNNNGSESTLEWAPKLKDISKTKPVYDYLLNTDVQQKKWKNLSFGYLCLLTMPQLLVVPELLKIPLPFISSTSLLDRKVNKEISEINFETGPIGAIVTEAKFFLETLVTGN</sequence>
<feature type="non-terminal residue" evidence="1">
    <location>
        <position position="1"/>
    </location>
</feature>
<accession>A0ACA9SEU5</accession>
<gene>
    <name evidence="1" type="ORF">RPERSI_LOCUS30351</name>
</gene>
<dbReference type="Proteomes" id="UP000789920">
    <property type="component" value="Unassembled WGS sequence"/>
</dbReference>
<evidence type="ECO:0000313" key="1">
    <source>
        <dbReference type="EMBL" id="CAG8837567.1"/>
    </source>
</evidence>
<reference evidence="1" key="1">
    <citation type="submission" date="2021-06" db="EMBL/GenBank/DDBJ databases">
        <authorList>
            <person name="Kallberg Y."/>
            <person name="Tangrot J."/>
            <person name="Rosling A."/>
        </authorList>
    </citation>
    <scope>NUCLEOTIDE SEQUENCE</scope>
    <source>
        <strain evidence="1">MA461A</strain>
    </source>
</reference>
<keyword evidence="2" id="KW-1185">Reference proteome</keyword>
<comment type="caution">
    <text evidence="1">The sequence shown here is derived from an EMBL/GenBank/DDBJ whole genome shotgun (WGS) entry which is preliminary data.</text>
</comment>
<evidence type="ECO:0000313" key="2">
    <source>
        <dbReference type="Proteomes" id="UP000789920"/>
    </source>
</evidence>
<protein>
    <submittedName>
        <fullName evidence="1">686_t:CDS:1</fullName>
    </submittedName>
</protein>
<proteinExistence type="predicted"/>
<dbReference type="EMBL" id="CAJVQC010118040">
    <property type="protein sequence ID" value="CAG8837567.1"/>
    <property type="molecule type" value="Genomic_DNA"/>
</dbReference>